<dbReference type="InterPro" id="IPR056906">
    <property type="entry name" value="ORF2/G2P_dom"/>
</dbReference>
<gene>
    <name evidence="2" type="ORF">DKZ35_06595</name>
</gene>
<proteinExistence type="predicted"/>
<evidence type="ECO:0000313" key="2">
    <source>
        <dbReference type="EMBL" id="PWT37179.1"/>
    </source>
</evidence>
<dbReference type="Proteomes" id="UP000245735">
    <property type="component" value="Unassembled WGS sequence"/>
</dbReference>
<protein>
    <recommendedName>
        <fullName evidence="1">Replication-associated protein ORF2/G2P domain-containing protein</fullName>
    </recommendedName>
</protein>
<dbReference type="RefSeq" id="WP_109975910.1">
    <property type="nucleotide sequence ID" value="NZ_QGHV01000036.1"/>
</dbReference>
<sequence>MKEDKIQSNQKVTAYVNGSTVEFSANNASFQKSIVVLSDHKYLDLKTLKIKEMDTNASSRVDNLSSVKRTMKKLRRLIDTNFHGGNDQLWVTLTYATDINAHNEGDTAVVYRDFKIFMQRLRQRIMRVEYIAVLEPQSSGRWHLHALIKSADGARLVIPNDLTLELWGRGFTSTKRLSSRQCRFLCDSIRFQFKNRINYQKGSQITFIS</sequence>
<name>A0ABD6Y655_LIMRT</name>
<dbReference type="Pfam" id="PF23343">
    <property type="entry name" value="REP_ORF2-G2P"/>
    <property type="match status" value="1"/>
</dbReference>
<dbReference type="EMBL" id="QGHV01000036">
    <property type="protein sequence ID" value="PWT37179.1"/>
    <property type="molecule type" value="Genomic_DNA"/>
</dbReference>
<accession>A0ABD6Y655</accession>
<comment type="caution">
    <text evidence="2">The sequence shown here is derived from an EMBL/GenBank/DDBJ whole genome shotgun (WGS) entry which is preliminary data.</text>
</comment>
<feature type="domain" description="Replication-associated protein ORF2/G2P" evidence="1">
    <location>
        <begin position="89"/>
        <end position="186"/>
    </location>
</feature>
<reference evidence="3" key="1">
    <citation type="journal article" date="2018" name="Front. Microbiol.">
        <title>Comparative Genomics of the Herbivore Gut Symbiont Lactobacillus reuteri Reveals Genetic Diversity and Lifestyle Adaptation.</title>
        <authorList>
            <person name="Zhao J."/>
        </authorList>
    </citation>
    <scope>NUCLEOTIDE SEQUENCE [LARGE SCALE GENOMIC DNA]</scope>
    <source>
        <strain evidence="3">LR9</strain>
    </source>
</reference>
<evidence type="ECO:0000259" key="1">
    <source>
        <dbReference type="Pfam" id="PF23343"/>
    </source>
</evidence>
<organism evidence="2 3">
    <name type="scientific">Limosilactobacillus reuteri</name>
    <name type="common">Lactobacillus reuteri</name>
    <dbReference type="NCBI Taxonomy" id="1598"/>
    <lineage>
        <taxon>Bacteria</taxon>
        <taxon>Bacillati</taxon>
        <taxon>Bacillota</taxon>
        <taxon>Bacilli</taxon>
        <taxon>Lactobacillales</taxon>
        <taxon>Lactobacillaceae</taxon>
        <taxon>Limosilactobacillus</taxon>
    </lineage>
</organism>
<dbReference type="AlphaFoldDB" id="A0ABD6Y655"/>
<evidence type="ECO:0000313" key="3">
    <source>
        <dbReference type="Proteomes" id="UP000245735"/>
    </source>
</evidence>